<dbReference type="InterPro" id="IPR027417">
    <property type="entry name" value="P-loop_NTPase"/>
</dbReference>
<dbReference type="PANTHER" id="PTHR32301">
    <property type="entry name" value="COUNTIN RECEPTOR CNR3-RELATED"/>
    <property type="match status" value="1"/>
</dbReference>
<dbReference type="Gene3D" id="3.40.50.300">
    <property type="entry name" value="P-loop containing nucleotide triphosphate hydrolases"/>
    <property type="match status" value="1"/>
</dbReference>
<dbReference type="AlphaFoldDB" id="A0AAE4WBA4"/>
<dbReference type="RefSeq" id="WP_156547873.1">
    <property type="nucleotide sequence ID" value="NZ_JABAEJ010000004.1"/>
</dbReference>
<dbReference type="Proteomes" id="UP000436692">
    <property type="component" value="Unassembled WGS sequence"/>
</dbReference>
<protein>
    <recommendedName>
        <fullName evidence="3">Sulfotransferase family protein</fullName>
    </recommendedName>
</protein>
<gene>
    <name evidence="1" type="ORF">GOZ95_08070</name>
</gene>
<accession>A0AAE4WBA4</accession>
<dbReference type="EMBL" id="WPHM01000003">
    <property type="protein sequence ID" value="MUZ57416.1"/>
    <property type="molecule type" value="Genomic_DNA"/>
</dbReference>
<evidence type="ECO:0000313" key="2">
    <source>
        <dbReference type="Proteomes" id="UP000436692"/>
    </source>
</evidence>
<organism evidence="1 2">
    <name type="scientific">Agrobacterium vitis</name>
    <name type="common">Rhizobium vitis</name>
    <dbReference type="NCBI Taxonomy" id="373"/>
    <lineage>
        <taxon>Bacteria</taxon>
        <taxon>Pseudomonadati</taxon>
        <taxon>Pseudomonadota</taxon>
        <taxon>Alphaproteobacteria</taxon>
        <taxon>Hyphomicrobiales</taxon>
        <taxon>Rhizobiaceae</taxon>
        <taxon>Rhizobium/Agrobacterium group</taxon>
        <taxon>Agrobacterium</taxon>
    </lineage>
</organism>
<dbReference type="SUPFAM" id="SSF52540">
    <property type="entry name" value="P-loop containing nucleoside triphosphate hydrolases"/>
    <property type="match status" value="1"/>
</dbReference>
<name>A0AAE4WBA4_AGRVI</name>
<proteinExistence type="predicted"/>
<evidence type="ECO:0000313" key="1">
    <source>
        <dbReference type="EMBL" id="MUZ57416.1"/>
    </source>
</evidence>
<dbReference type="InterPro" id="IPR053259">
    <property type="entry name" value="Golvesin-related_Golgi"/>
</dbReference>
<reference evidence="1 2" key="1">
    <citation type="submission" date="2019-12" db="EMBL/GenBank/DDBJ databases">
        <title>Whole-genome sequencing of Allorhizobium vitis.</title>
        <authorList>
            <person name="Gan H.M."/>
            <person name="Szegedi E."/>
            <person name="Burr T."/>
            <person name="Savka M.A."/>
        </authorList>
    </citation>
    <scope>NUCLEOTIDE SEQUENCE [LARGE SCALE GENOMIC DNA]</scope>
    <source>
        <strain evidence="1 2">CG989</strain>
    </source>
</reference>
<dbReference type="PANTHER" id="PTHR32301:SF6">
    <property type="entry name" value="GOLVESIN-RELATED"/>
    <property type="match status" value="1"/>
</dbReference>
<evidence type="ECO:0008006" key="3">
    <source>
        <dbReference type="Google" id="ProtNLM"/>
    </source>
</evidence>
<sequence>MSNAEGYRVGSWAVQGCVDTTQESLVWPIVEFHGWVAFRGSRKEFDIYLNGVKLEIQSFGSRQDVEEAMGAGWDAIGWSAVCDVGPTARDNGHALELEIRVIRQTIARKYFRYRDRFEAGTSPLKIVLHMPKTGGTSLRMALEEYRHDLFILPIYNGDFTRINGLSTSSVDKVDVAYGHTSYGVHHHIARPATYMTVLRNPYDFVSSLYFYSKYVQQDADMIEKSNIIEALKSLKRPEFDNYYTRSISGLDAALPVTEEHLEEAIYHIDSHFSFIGLAERPRESLKTFSRIFGLPLSYMSENITPLLVEREYIDPIEVNDAIRKHVGLDLKLYQYVLRKFWNMEIA</sequence>
<comment type="caution">
    <text evidence="1">The sequence shown here is derived from an EMBL/GenBank/DDBJ whole genome shotgun (WGS) entry which is preliminary data.</text>
</comment>